<dbReference type="EMBL" id="FNMZ01000008">
    <property type="protein sequence ID" value="SDX65921.1"/>
    <property type="molecule type" value="Genomic_DNA"/>
</dbReference>
<evidence type="ECO:0000313" key="3">
    <source>
        <dbReference type="Proteomes" id="UP000199118"/>
    </source>
</evidence>
<dbReference type="Gene3D" id="3.30.200.20">
    <property type="entry name" value="Phosphorylase Kinase, domain 1"/>
    <property type="match status" value="1"/>
</dbReference>
<dbReference type="Gene3D" id="3.90.1200.10">
    <property type="match status" value="1"/>
</dbReference>
<sequence>MSGSPYAITDTPVVIEPLPVHRFDEAALQAWLDPRLPDGAAGLEVRQFQGGMSNPTFLLTLPDGTRYVLRKKPPGKLLPRAHAVDREYRVMDALRDTPVPAPRMVAYCDDPDVIGAEFYVMAHLAGRIIPPPAMDPVARADRPALAHALIDTLADLHGVDQTAVGLADFGRPEGYLGRQTARWATQYEGAKSALPADFDYARFDWLRDWLMERAPAAADETSIVHGDFRLGNMVVHPTEPRIIGVLDWELATLGHPLADLAYLCLPWRTPKDLPGGADMAAAGLPSEAEMVARYCARSGRAGIPEWPLFLAFACFRSAAIIQGVAARAAMGNVSSASADPVAFGYRARRIAECGAAIAQEFDAG</sequence>
<dbReference type="AlphaFoldDB" id="A0A1H3DHR4"/>
<dbReference type="SUPFAM" id="SSF56112">
    <property type="entry name" value="Protein kinase-like (PK-like)"/>
    <property type="match status" value="1"/>
</dbReference>
<feature type="domain" description="Aminoglycoside phosphotransferase" evidence="1">
    <location>
        <begin position="44"/>
        <end position="284"/>
    </location>
</feature>
<dbReference type="Proteomes" id="UP000199118">
    <property type="component" value="Unassembled WGS sequence"/>
</dbReference>
<dbReference type="STRING" id="356660.SAMN05444336_10820"/>
<evidence type="ECO:0000313" key="2">
    <source>
        <dbReference type="EMBL" id="SDX65921.1"/>
    </source>
</evidence>
<dbReference type="PANTHER" id="PTHR47829">
    <property type="entry name" value="HYDROLASE, PUTATIVE (AFU_ORTHOLOGUE AFUA_1G12880)-RELATED"/>
    <property type="match status" value="1"/>
</dbReference>
<accession>A0A1H3DHR4</accession>
<reference evidence="2 3" key="1">
    <citation type="submission" date="2016-10" db="EMBL/GenBank/DDBJ databases">
        <authorList>
            <person name="de Groot N.N."/>
        </authorList>
    </citation>
    <scope>NUCLEOTIDE SEQUENCE [LARGE SCALE GENOMIC DNA]</scope>
    <source>
        <strain evidence="2 3">DSM 17890</strain>
    </source>
</reference>
<evidence type="ECO:0000259" key="1">
    <source>
        <dbReference type="Pfam" id="PF01636"/>
    </source>
</evidence>
<name>A0A1H3DHR4_9RHOB</name>
<dbReference type="RefSeq" id="WP_092684067.1">
    <property type="nucleotide sequence ID" value="NZ_FNMZ01000008.1"/>
</dbReference>
<dbReference type="InterPro" id="IPR002575">
    <property type="entry name" value="Aminoglycoside_PTrfase"/>
</dbReference>
<dbReference type="InterPro" id="IPR041726">
    <property type="entry name" value="ACAD10_11_N"/>
</dbReference>
<dbReference type="GO" id="GO:0016301">
    <property type="term" value="F:kinase activity"/>
    <property type="evidence" value="ECO:0007669"/>
    <property type="project" value="UniProtKB-KW"/>
</dbReference>
<protein>
    <submittedName>
        <fullName evidence="2">Predicted kinase, aminoglycoside phosphotransferase (APT) family</fullName>
    </submittedName>
</protein>
<keyword evidence="2" id="KW-0418">Kinase</keyword>
<organism evidence="2 3">
    <name type="scientific">Albimonas donghaensis</name>
    <dbReference type="NCBI Taxonomy" id="356660"/>
    <lineage>
        <taxon>Bacteria</taxon>
        <taxon>Pseudomonadati</taxon>
        <taxon>Pseudomonadota</taxon>
        <taxon>Alphaproteobacteria</taxon>
        <taxon>Rhodobacterales</taxon>
        <taxon>Paracoccaceae</taxon>
        <taxon>Albimonas</taxon>
    </lineage>
</organism>
<keyword evidence="2" id="KW-0808">Transferase</keyword>
<dbReference type="InterPro" id="IPR052898">
    <property type="entry name" value="ACAD10-like"/>
</dbReference>
<proteinExistence type="predicted"/>
<dbReference type="Pfam" id="PF01636">
    <property type="entry name" value="APH"/>
    <property type="match status" value="1"/>
</dbReference>
<dbReference type="InterPro" id="IPR011009">
    <property type="entry name" value="Kinase-like_dom_sf"/>
</dbReference>
<dbReference type="PANTHER" id="PTHR47829:SF1">
    <property type="entry name" value="HAD FAMILY PHOSPHATASE"/>
    <property type="match status" value="1"/>
</dbReference>
<dbReference type="CDD" id="cd05154">
    <property type="entry name" value="ACAD10_11_N-like"/>
    <property type="match status" value="1"/>
</dbReference>
<dbReference type="OrthoDB" id="3806873at2"/>
<gene>
    <name evidence="2" type="ORF">SAMN05444336_10820</name>
</gene>
<keyword evidence="3" id="KW-1185">Reference proteome</keyword>